<proteinExistence type="predicted"/>
<reference evidence="1" key="1">
    <citation type="submission" date="2016-04" db="EMBL/GenBank/DDBJ databases">
        <authorList>
            <person name="Nguyen H.D."/>
            <person name="Samba Siva P."/>
            <person name="Cullis J."/>
            <person name="Levesque C.A."/>
            <person name="Hambleton S."/>
        </authorList>
    </citation>
    <scope>NUCLEOTIDE SEQUENCE</scope>
    <source>
        <strain evidence="1">DAOMC 236416</strain>
    </source>
</reference>
<dbReference type="AlphaFoldDB" id="A0A8T8SJ37"/>
<dbReference type="EMBL" id="LWDF02000932">
    <property type="protein sequence ID" value="KAE8241324.1"/>
    <property type="molecule type" value="Genomic_DNA"/>
</dbReference>
<accession>A0A8T8SJ37</accession>
<protein>
    <submittedName>
        <fullName evidence="1">Uncharacterized protein</fullName>
    </submittedName>
</protein>
<comment type="caution">
    <text evidence="1">The sequence shown here is derived from an EMBL/GenBank/DDBJ whole genome shotgun (WGS) entry which is preliminary data.</text>
</comment>
<reference evidence="1" key="2">
    <citation type="journal article" date="2019" name="IMA Fungus">
        <title>Genome sequencing and comparison of five Tilletia species to identify candidate genes for the detection of regulated species infecting wheat.</title>
        <authorList>
            <person name="Nguyen H.D.T."/>
            <person name="Sultana T."/>
            <person name="Kesanakurti P."/>
            <person name="Hambleton S."/>
        </authorList>
    </citation>
    <scope>NUCLEOTIDE SEQUENCE</scope>
    <source>
        <strain evidence="1">DAOMC 236416</strain>
    </source>
</reference>
<keyword evidence="2" id="KW-1185">Reference proteome</keyword>
<organism evidence="1 2">
    <name type="scientific">Tilletia indica</name>
    <dbReference type="NCBI Taxonomy" id="43049"/>
    <lineage>
        <taxon>Eukaryota</taxon>
        <taxon>Fungi</taxon>
        <taxon>Dikarya</taxon>
        <taxon>Basidiomycota</taxon>
        <taxon>Ustilaginomycotina</taxon>
        <taxon>Exobasidiomycetes</taxon>
        <taxon>Tilletiales</taxon>
        <taxon>Tilletiaceae</taxon>
        <taxon>Tilletia</taxon>
    </lineage>
</organism>
<dbReference type="Proteomes" id="UP000077521">
    <property type="component" value="Unassembled WGS sequence"/>
</dbReference>
<gene>
    <name evidence="1" type="ORF">A4X13_0g7464</name>
</gene>
<evidence type="ECO:0000313" key="1">
    <source>
        <dbReference type="EMBL" id="KAE8241324.1"/>
    </source>
</evidence>
<sequence length="204" mass="23670">MRVLLAGCSASQDSRLDAVRKVSHIIWKETDWGLMYWRAFSFFLEGVEKQGHLLMLARAQTYIDGTKTSITSFETVWVYGIAFRGAWPPGTSLTVFADLECDPALCVLPHLLNERQFSRYKHIGTYVIRDRKPERRYLRRPLTYFLKHGDSEDAQIIRLMECLYLRQAVERLQTSDIPLLPSDISMALTKHVVWDFTANQKVKL</sequence>
<evidence type="ECO:0000313" key="2">
    <source>
        <dbReference type="Proteomes" id="UP000077521"/>
    </source>
</evidence>
<name>A0A8T8SJ37_9BASI</name>